<dbReference type="GO" id="GO:0030490">
    <property type="term" value="P:maturation of SSU-rRNA"/>
    <property type="evidence" value="ECO:0007669"/>
    <property type="project" value="UniProtKB-UniRule"/>
</dbReference>
<dbReference type="GO" id="GO:0005829">
    <property type="term" value="C:cytosol"/>
    <property type="evidence" value="ECO:0007669"/>
    <property type="project" value="TreeGrafter"/>
</dbReference>
<dbReference type="NCBIfam" id="TIGR00082">
    <property type="entry name" value="rbfA"/>
    <property type="match status" value="1"/>
</dbReference>
<dbReference type="InterPro" id="IPR023799">
    <property type="entry name" value="RbfA_dom_sf"/>
</dbReference>
<comment type="subcellular location">
    <subcellularLocation>
        <location evidence="2">Cytoplasm</location>
    </subcellularLocation>
</comment>
<keyword evidence="1 2" id="KW-0690">Ribosome biogenesis</keyword>
<protein>
    <recommendedName>
        <fullName evidence="2">Ribosome-binding factor A</fullName>
    </recommendedName>
</protein>
<organism evidence="3 4">
    <name type="scientific">Peptacetobacter hominis</name>
    <dbReference type="NCBI Taxonomy" id="2743610"/>
    <lineage>
        <taxon>Bacteria</taxon>
        <taxon>Bacillati</taxon>
        <taxon>Bacillota</taxon>
        <taxon>Clostridia</taxon>
        <taxon>Peptostreptococcales</taxon>
        <taxon>Peptostreptococcaceae</taxon>
        <taxon>Peptacetobacter</taxon>
    </lineage>
</organism>
<dbReference type="InterPro" id="IPR020053">
    <property type="entry name" value="Ribosome-bd_factorA_CS"/>
</dbReference>
<dbReference type="PANTHER" id="PTHR33515">
    <property type="entry name" value="RIBOSOME-BINDING FACTOR A, CHLOROPLASTIC-RELATED"/>
    <property type="match status" value="1"/>
</dbReference>
<reference evidence="3 4" key="1">
    <citation type="submission" date="2019-02" db="EMBL/GenBank/DDBJ databases">
        <title>Peptostreptococcaceae bacterium ZHW00191 nov., a new bacterium isolated from the human gut.</title>
        <authorList>
            <person name="Zhou H.-W."/>
            <person name="Chen X.-J."/>
        </authorList>
    </citation>
    <scope>NUCLEOTIDE SEQUENCE [LARGE SCALE GENOMIC DNA]</scope>
    <source>
        <strain evidence="3 4">ZHW00191</strain>
    </source>
</reference>
<proteinExistence type="inferred from homology"/>
<dbReference type="InterPro" id="IPR000238">
    <property type="entry name" value="RbfA"/>
</dbReference>
<comment type="similarity">
    <text evidence="2">Belongs to the RbfA family.</text>
</comment>
<sequence>MASYNRTRRISEEIKKIIGQMLINGIKDPRITSMVSVTDVEVTNDLRYAFVYVSLLGGNEEESLVGLKSSAGFIRREVGKKIKLRYIPEIMFKVDDSIERGMYMDNLIRKVNEENSSKVEENEDEADE</sequence>
<keyword evidence="2" id="KW-0963">Cytoplasm</keyword>
<dbReference type="GO" id="GO:0043024">
    <property type="term" value="F:ribosomal small subunit binding"/>
    <property type="evidence" value="ECO:0007669"/>
    <property type="project" value="TreeGrafter"/>
</dbReference>
<dbReference type="PANTHER" id="PTHR33515:SF1">
    <property type="entry name" value="RIBOSOME-BINDING FACTOR A, CHLOROPLASTIC-RELATED"/>
    <property type="match status" value="1"/>
</dbReference>
<dbReference type="Proteomes" id="UP000317863">
    <property type="component" value="Unassembled WGS sequence"/>
</dbReference>
<name>A0A544QTX0_9FIRM</name>
<comment type="subunit">
    <text evidence="2">Monomer. Binds 30S ribosomal subunits, but not 50S ribosomal subunits or 70S ribosomes.</text>
</comment>
<dbReference type="Gene3D" id="3.30.300.20">
    <property type="match status" value="1"/>
</dbReference>
<dbReference type="OrthoDB" id="307788at2"/>
<dbReference type="EMBL" id="SGJB01000015">
    <property type="protein sequence ID" value="TQQ84149.1"/>
    <property type="molecule type" value="Genomic_DNA"/>
</dbReference>
<comment type="function">
    <text evidence="2">One of several proteins that assist in the late maturation steps of the functional core of the 30S ribosomal subunit. Associates with free 30S ribosomal subunits (but not with 30S subunits that are part of 70S ribosomes or polysomes). Required for efficient processing of 16S rRNA. May interact with the 5'-terminal helix region of 16S rRNA.</text>
</comment>
<dbReference type="SUPFAM" id="SSF89919">
    <property type="entry name" value="Ribosome-binding factor A, RbfA"/>
    <property type="match status" value="1"/>
</dbReference>
<accession>A0A544QTX0</accession>
<evidence type="ECO:0000313" key="3">
    <source>
        <dbReference type="EMBL" id="TQQ84149.1"/>
    </source>
</evidence>
<dbReference type="AlphaFoldDB" id="A0A544QTX0"/>
<evidence type="ECO:0000256" key="2">
    <source>
        <dbReference type="HAMAP-Rule" id="MF_00003"/>
    </source>
</evidence>
<dbReference type="HAMAP" id="MF_00003">
    <property type="entry name" value="RbfA"/>
    <property type="match status" value="1"/>
</dbReference>
<dbReference type="PROSITE" id="PS01319">
    <property type="entry name" value="RBFA"/>
    <property type="match status" value="1"/>
</dbReference>
<dbReference type="RefSeq" id="WP_142536400.1">
    <property type="nucleotide sequence ID" value="NZ_SGJB01000015.1"/>
</dbReference>
<dbReference type="InterPro" id="IPR015946">
    <property type="entry name" value="KH_dom-like_a/b"/>
</dbReference>
<evidence type="ECO:0000313" key="4">
    <source>
        <dbReference type="Proteomes" id="UP000317863"/>
    </source>
</evidence>
<gene>
    <name evidence="2 3" type="primary">rbfA</name>
    <name evidence="3" type="ORF">EXD82_08040</name>
</gene>
<comment type="caution">
    <text evidence="3">The sequence shown here is derived from an EMBL/GenBank/DDBJ whole genome shotgun (WGS) entry which is preliminary data.</text>
</comment>
<dbReference type="Pfam" id="PF02033">
    <property type="entry name" value="RBFA"/>
    <property type="match status" value="1"/>
</dbReference>
<evidence type="ECO:0000256" key="1">
    <source>
        <dbReference type="ARBA" id="ARBA00022517"/>
    </source>
</evidence>
<keyword evidence="4" id="KW-1185">Reference proteome</keyword>